<dbReference type="GO" id="GO:0005829">
    <property type="term" value="C:cytosol"/>
    <property type="evidence" value="ECO:0007669"/>
    <property type="project" value="TreeGrafter"/>
</dbReference>
<comment type="caution">
    <text evidence="6">The sequence shown here is derived from an EMBL/GenBank/DDBJ whole genome shotgun (WGS) entry which is preliminary data.</text>
</comment>
<dbReference type="InterPro" id="IPR029063">
    <property type="entry name" value="SAM-dependent_MTases_sf"/>
</dbReference>
<dbReference type="NCBIfam" id="TIGR00138">
    <property type="entry name" value="rsmG_gidB"/>
    <property type="match status" value="1"/>
</dbReference>
<evidence type="ECO:0000256" key="3">
    <source>
        <dbReference type="ARBA" id="ARBA00022603"/>
    </source>
</evidence>
<keyword evidence="2" id="KW-0698">rRNA processing</keyword>
<evidence type="ECO:0008006" key="8">
    <source>
        <dbReference type="Google" id="ProtNLM"/>
    </source>
</evidence>
<keyword evidence="3" id="KW-0489">Methyltransferase</keyword>
<evidence type="ECO:0000256" key="2">
    <source>
        <dbReference type="ARBA" id="ARBA00022552"/>
    </source>
</evidence>
<evidence type="ECO:0000313" key="7">
    <source>
        <dbReference type="Proteomes" id="UP000822688"/>
    </source>
</evidence>
<name>A0A8T0GZY1_CERPU</name>
<dbReference type="Gene3D" id="3.40.50.150">
    <property type="entry name" value="Vaccinia Virus protein VP39"/>
    <property type="match status" value="1"/>
</dbReference>
<gene>
    <name evidence="6" type="ORF">KC19_8G075400</name>
</gene>
<organism evidence="6 7">
    <name type="scientific">Ceratodon purpureus</name>
    <name type="common">Fire moss</name>
    <name type="synonym">Dicranum purpureum</name>
    <dbReference type="NCBI Taxonomy" id="3225"/>
    <lineage>
        <taxon>Eukaryota</taxon>
        <taxon>Viridiplantae</taxon>
        <taxon>Streptophyta</taxon>
        <taxon>Embryophyta</taxon>
        <taxon>Bryophyta</taxon>
        <taxon>Bryophytina</taxon>
        <taxon>Bryopsida</taxon>
        <taxon>Dicranidae</taxon>
        <taxon>Pseudoditrichales</taxon>
        <taxon>Ditrichaceae</taxon>
        <taxon>Ceratodon</taxon>
    </lineage>
</organism>
<dbReference type="Pfam" id="PF02527">
    <property type="entry name" value="GidB"/>
    <property type="match status" value="1"/>
</dbReference>
<sequence>MASPGLMRIAFHRPRLTGFAISSRTLSGFRISPQQKHWWNARFHVNCSSVAAVEELSSRQSGQVAVFVDILLEWNQKMNLTAVTERGAMMDRHIADSLSLLPTIEGAYAAHCNGSEGGESVKVVDIGSGAGLPGIVLAIARPAWQLTLLESLQKRCDFLEHVAKEAGLTNVKVLRSRAEDAGKDIAHRETHDVAVARAVAEMRVLAELCLPLVRVGGILVAAKGPNPEEEVEAAKTAVNLLGASIVTLSRVDSQGPLGQRTAVVCLKDRPTPAKYPRRAGMPNKRPL</sequence>
<proteinExistence type="inferred from homology"/>
<dbReference type="CDD" id="cd02440">
    <property type="entry name" value="AdoMet_MTases"/>
    <property type="match status" value="1"/>
</dbReference>
<dbReference type="GO" id="GO:0070043">
    <property type="term" value="F:rRNA (guanine-N7-)-methyltransferase activity"/>
    <property type="evidence" value="ECO:0007669"/>
    <property type="project" value="TreeGrafter"/>
</dbReference>
<dbReference type="Proteomes" id="UP000822688">
    <property type="component" value="Chromosome 8"/>
</dbReference>
<evidence type="ECO:0000256" key="4">
    <source>
        <dbReference type="ARBA" id="ARBA00022679"/>
    </source>
</evidence>
<dbReference type="AlphaFoldDB" id="A0A8T0GZY1"/>
<keyword evidence="7" id="KW-1185">Reference proteome</keyword>
<evidence type="ECO:0000313" key="6">
    <source>
        <dbReference type="EMBL" id="KAG0564005.1"/>
    </source>
</evidence>
<keyword evidence="1" id="KW-0963">Cytoplasm</keyword>
<protein>
    <recommendedName>
        <fullName evidence="8">Ribosomal RNA small subunit methyltransferase G</fullName>
    </recommendedName>
</protein>
<dbReference type="EMBL" id="CM026429">
    <property type="protein sequence ID" value="KAG0564005.1"/>
    <property type="molecule type" value="Genomic_DNA"/>
</dbReference>
<accession>A0A8T0GZY1</accession>
<dbReference type="InterPro" id="IPR003682">
    <property type="entry name" value="rRNA_ssu_MeTfrase_G"/>
</dbReference>
<dbReference type="PANTHER" id="PTHR31760:SF0">
    <property type="entry name" value="S-ADENOSYL-L-METHIONINE-DEPENDENT METHYLTRANSFERASES SUPERFAMILY PROTEIN"/>
    <property type="match status" value="1"/>
</dbReference>
<keyword evidence="5" id="KW-0949">S-adenosyl-L-methionine</keyword>
<dbReference type="SUPFAM" id="SSF53335">
    <property type="entry name" value="S-adenosyl-L-methionine-dependent methyltransferases"/>
    <property type="match status" value="1"/>
</dbReference>
<evidence type="ECO:0000256" key="1">
    <source>
        <dbReference type="ARBA" id="ARBA00022490"/>
    </source>
</evidence>
<evidence type="ECO:0000256" key="5">
    <source>
        <dbReference type="ARBA" id="ARBA00022691"/>
    </source>
</evidence>
<dbReference type="HAMAP" id="MF_00074">
    <property type="entry name" value="16SrRNA_methyltr_G"/>
    <property type="match status" value="1"/>
</dbReference>
<reference evidence="6" key="1">
    <citation type="submission" date="2020-06" db="EMBL/GenBank/DDBJ databases">
        <title>WGS assembly of Ceratodon purpureus strain R40.</title>
        <authorList>
            <person name="Carey S.B."/>
            <person name="Jenkins J."/>
            <person name="Shu S."/>
            <person name="Lovell J.T."/>
            <person name="Sreedasyam A."/>
            <person name="Maumus F."/>
            <person name="Tiley G.P."/>
            <person name="Fernandez-Pozo N."/>
            <person name="Barry K."/>
            <person name="Chen C."/>
            <person name="Wang M."/>
            <person name="Lipzen A."/>
            <person name="Daum C."/>
            <person name="Saski C.A."/>
            <person name="Payton A.C."/>
            <person name="Mcbreen J.C."/>
            <person name="Conrad R.E."/>
            <person name="Kollar L.M."/>
            <person name="Olsson S."/>
            <person name="Huttunen S."/>
            <person name="Landis J.B."/>
            <person name="Wickett N.J."/>
            <person name="Johnson M.G."/>
            <person name="Rensing S.A."/>
            <person name="Grimwood J."/>
            <person name="Schmutz J."/>
            <person name="Mcdaniel S.F."/>
        </authorList>
    </citation>
    <scope>NUCLEOTIDE SEQUENCE</scope>
    <source>
        <strain evidence="6">R40</strain>
    </source>
</reference>
<dbReference type="FunFam" id="3.40.50.150:FF:000041">
    <property type="entry name" value="Ribosomal RNA small subunit methyltransferase G"/>
    <property type="match status" value="1"/>
</dbReference>
<dbReference type="PANTHER" id="PTHR31760">
    <property type="entry name" value="S-ADENOSYL-L-METHIONINE-DEPENDENT METHYLTRANSFERASES SUPERFAMILY PROTEIN"/>
    <property type="match status" value="1"/>
</dbReference>
<keyword evidence="4" id="KW-0808">Transferase</keyword>